<feature type="domain" description="Nitroreductase" evidence="2">
    <location>
        <begin position="93"/>
        <end position="249"/>
    </location>
</feature>
<sequence>MNADDRSSTSGHKAESASDDPVERVIRYHERTKHHYHRYARSLGFLDWANQPDPFRRFAGAELIPLPLLEADEEPESPPYAAIYDPGAVPCRPVTKRTLSRFFEFALALSAWKKAGQSEWALRSNPSSGNLHPTEGYVVVPWIDGLGLKPGLYHYAPREHGLERRASFPADLVMTLLAPFPPGSFLFGLTSVHWREAWKYGERAFRYCNHDVGHAIGTARIAAATLGWHMMLLDGANQQTVASLLGTDRADDFTEAEPEHPDCLSVVWPNIVDNGGGIPDRPSVPCVLDPTIVRELAGSRWHGKANRLSRDHAVHWDSIDEVAAVSWKDVTESWSVDRPDSFATDASRSIHRTGPSAGQIIRQRRSAVAYDGKTSIAASVFFRMLQRVMPRADRSQLDRPMPWDVWPYKPAIHLLLFVHRIDGLTPGIYFLVRDENKLPFIRGSINPEISWVPAPGRPEGLPFFWLLEGDARSLAAQVSCHQDIAGDSAFSCGMVAEFEGPLRRHGAWMYPRLFWEAGLLGQVLYLEAEAAGVRGTGIGCFFDDPVHQIIAVQGLSLQSLYHFTVGGPVEDRRLMTLPPYGHLNREGREAGDV</sequence>
<evidence type="ECO:0000313" key="3">
    <source>
        <dbReference type="EMBL" id="CUQ64999.1"/>
    </source>
</evidence>
<dbReference type="Proteomes" id="UP000066284">
    <property type="component" value="Chromosome 1"/>
</dbReference>
<accession>A0A0S4KKX4</accession>
<dbReference type="CDD" id="cd02142">
    <property type="entry name" value="McbC_SagB-like_oxidoreductase"/>
    <property type="match status" value="2"/>
</dbReference>
<dbReference type="STRING" id="1715989.NITINOP_0022"/>
<name>A0A0S4KKX4_9BACT</name>
<dbReference type="Gene3D" id="3.40.109.10">
    <property type="entry name" value="NADH Oxidase"/>
    <property type="match status" value="2"/>
</dbReference>
<gene>
    <name evidence="3" type="ORF">NITINOP_0022</name>
</gene>
<feature type="region of interest" description="Disordered" evidence="1">
    <location>
        <begin position="1"/>
        <end position="23"/>
    </location>
</feature>
<proteinExistence type="predicted"/>
<dbReference type="PANTHER" id="PTHR42741">
    <property type="entry name" value="NITROREDUCTASE FAMILY PROTEIN"/>
    <property type="match status" value="1"/>
</dbReference>
<dbReference type="AlphaFoldDB" id="A0A0S4KKX4"/>
<reference evidence="4" key="1">
    <citation type="submission" date="2015-09" db="EMBL/GenBank/DDBJ databases">
        <authorList>
            <person name="Daims H."/>
        </authorList>
    </citation>
    <scope>NUCLEOTIDE SEQUENCE [LARGE SCALE GENOMIC DNA]</scope>
</reference>
<dbReference type="OrthoDB" id="9801593at2"/>
<dbReference type="RefSeq" id="WP_082633439.1">
    <property type="nucleotide sequence ID" value="NZ_LN885086.1"/>
</dbReference>
<evidence type="ECO:0000313" key="4">
    <source>
        <dbReference type="Proteomes" id="UP000066284"/>
    </source>
</evidence>
<evidence type="ECO:0000256" key="1">
    <source>
        <dbReference type="SAM" id="MobiDB-lite"/>
    </source>
</evidence>
<dbReference type="SUPFAM" id="SSF55469">
    <property type="entry name" value="FMN-dependent nitroreductase-like"/>
    <property type="match status" value="2"/>
</dbReference>
<dbReference type="KEGG" id="nio:NITINOP_0022"/>
<protein>
    <recommendedName>
        <fullName evidence="2">Nitroreductase domain-containing protein</fullName>
    </recommendedName>
</protein>
<dbReference type="PANTHER" id="PTHR42741:SF3">
    <property type="entry name" value="NITROREDUCTASE FAMILY PROTEIN"/>
    <property type="match status" value="1"/>
</dbReference>
<keyword evidence="4" id="KW-1185">Reference proteome</keyword>
<dbReference type="EMBL" id="LN885086">
    <property type="protein sequence ID" value="CUQ64999.1"/>
    <property type="molecule type" value="Genomic_DNA"/>
</dbReference>
<dbReference type="GO" id="GO:0016491">
    <property type="term" value="F:oxidoreductase activity"/>
    <property type="evidence" value="ECO:0007669"/>
    <property type="project" value="InterPro"/>
</dbReference>
<dbReference type="InterPro" id="IPR029479">
    <property type="entry name" value="Nitroreductase"/>
</dbReference>
<evidence type="ECO:0000259" key="2">
    <source>
        <dbReference type="Pfam" id="PF00881"/>
    </source>
</evidence>
<dbReference type="NCBIfam" id="TIGR03605">
    <property type="entry name" value="antibiot_sagB"/>
    <property type="match status" value="1"/>
</dbReference>
<organism evidence="3 4">
    <name type="scientific">Candidatus Nitrospira inopinata</name>
    <dbReference type="NCBI Taxonomy" id="1715989"/>
    <lineage>
        <taxon>Bacteria</taxon>
        <taxon>Pseudomonadati</taxon>
        <taxon>Nitrospirota</taxon>
        <taxon>Nitrospiria</taxon>
        <taxon>Nitrospirales</taxon>
        <taxon>Nitrospiraceae</taxon>
        <taxon>Nitrospira</taxon>
    </lineage>
</organism>
<dbReference type="InterPro" id="IPR020051">
    <property type="entry name" value="SagB-type_dehydrogenase"/>
</dbReference>
<dbReference type="Pfam" id="PF00881">
    <property type="entry name" value="Nitroreductase"/>
    <property type="match status" value="1"/>
</dbReference>
<dbReference type="InterPro" id="IPR000415">
    <property type="entry name" value="Nitroreductase-like"/>
</dbReference>